<proteinExistence type="predicted"/>
<feature type="compositionally biased region" description="Polar residues" evidence="1">
    <location>
        <begin position="181"/>
        <end position="193"/>
    </location>
</feature>
<evidence type="ECO:0000313" key="3">
    <source>
        <dbReference type="Proteomes" id="UP000094112"/>
    </source>
</evidence>
<feature type="compositionally biased region" description="Basic and acidic residues" evidence="1">
    <location>
        <begin position="169"/>
        <end position="180"/>
    </location>
</feature>
<name>A0A1E3NXB8_WICAA</name>
<dbReference type="EMBL" id="KV454213">
    <property type="protein sequence ID" value="ODQ57620.1"/>
    <property type="molecule type" value="Genomic_DNA"/>
</dbReference>
<dbReference type="Proteomes" id="UP000094112">
    <property type="component" value="Unassembled WGS sequence"/>
</dbReference>
<protein>
    <submittedName>
        <fullName evidence="2">Uncharacterized protein</fullName>
    </submittedName>
</protein>
<dbReference type="AlphaFoldDB" id="A0A1E3NXB8"/>
<reference evidence="2 3" key="1">
    <citation type="journal article" date="2016" name="Proc. Natl. Acad. Sci. U.S.A.">
        <title>Comparative genomics of biotechnologically important yeasts.</title>
        <authorList>
            <person name="Riley R."/>
            <person name="Haridas S."/>
            <person name="Wolfe K.H."/>
            <person name="Lopes M.R."/>
            <person name="Hittinger C.T."/>
            <person name="Goeker M."/>
            <person name="Salamov A.A."/>
            <person name="Wisecaver J.H."/>
            <person name="Long T.M."/>
            <person name="Calvey C.H."/>
            <person name="Aerts A.L."/>
            <person name="Barry K.W."/>
            <person name="Choi C."/>
            <person name="Clum A."/>
            <person name="Coughlan A.Y."/>
            <person name="Deshpande S."/>
            <person name="Douglass A.P."/>
            <person name="Hanson S.J."/>
            <person name="Klenk H.-P."/>
            <person name="LaButti K.M."/>
            <person name="Lapidus A."/>
            <person name="Lindquist E.A."/>
            <person name="Lipzen A.M."/>
            <person name="Meier-Kolthoff J.P."/>
            <person name="Ohm R.A."/>
            <person name="Otillar R.P."/>
            <person name="Pangilinan J.L."/>
            <person name="Peng Y."/>
            <person name="Rokas A."/>
            <person name="Rosa C.A."/>
            <person name="Scheuner C."/>
            <person name="Sibirny A.A."/>
            <person name="Slot J.C."/>
            <person name="Stielow J.B."/>
            <person name="Sun H."/>
            <person name="Kurtzman C.P."/>
            <person name="Blackwell M."/>
            <person name="Grigoriev I.V."/>
            <person name="Jeffries T.W."/>
        </authorList>
    </citation>
    <scope>NUCLEOTIDE SEQUENCE [LARGE SCALE GENOMIC DNA]</scope>
    <source>
        <strain evidence="3">ATCC 58044 / CBS 1984 / NCYC 433 / NRRL Y-366-8</strain>
    </source>
</reference>
<organism evidence="2 3">
    <name type="scientific">Wickerhamomyces anomalus (strain ATCC 58044 / CBS 1984 / NCYC 433 / NRRL Y-366-8)</name>
    <name type="common">Yeast</name>
    <name type="synonym">Hansenula anomala</name>
    <dbReference type="NCBI Taxonomy" id="683960"/>
    <lineage>
        <taxon>Eukaryota</taxon>
        <taxon>Fungi</taxon>
        <taxon>Dikarya</taxon>
        <taxon>Ascomycota</taxon>
        <taxon>Saccharomycotina</taxon>
        <taxon>Saccharomycetes</taxon>
        <taxon>Phaffomycetales</taxon>
        <taxon>Wickerhamomycetaceae</taxon>
        <taxon>Wickerhamomyces</taxon>
    </lineage>
</organism>
<feature type="region of interest" description="Disordered" evidence="1">
    <location>
        <begin position="1"/>
        <end position="88"/>
    </location>
</feature>
<feature type="compositionally biased region" description="Basic residues" evidence="1">
    <location>
        <begin position="194"/>
        <end position="205"/>
    </location>
</feature>
<evidence type="ECO:0000313" key="2">
    <source>
        <dbReference type="EMBL" id="ODQ57620.1"/>
    </source>
</evidence>
<keyword evidence="3" id="KW-1185">Reference proteome</keyword>
<accession>A0A1E3NXB8</accession>
<dbReference type="OrthoDB" id="10662171at2759"/>
<feature type="compositionally biased region" description="Acidic residues" evidence="1">
    <location>
        <begin position="16"/>
        <end position="29"/>
    </location>
</feature>
<feature type="compositionally biased region" description="Polar residues" evidence="1">
    <location>
        <begin position="36"/>
        <end position="50"/>
    </location>
</feature>
<evidence type="ECO:0000256" key="1">
    <source>
        <dbReference type="SAM" id="MobiDB-lite"/>
    </source>
</evidence>
<sequence length="241" mass="27504">MFQSNFNSNDAKDDWINEIDEDDDDDDTFEYLYPTSARSQSGPSKTSTSIKKGAQKVDNVPNKSLSKPPAETPTSSSQSPKLLRVYPPRQQSSYATNCGYPFIKRGKFKGFYDDRRYRCAFSNFDINRCNHSNCYCLHTPIVPSPLKYQRLDFMSTIDEADGDIDEEHTDNNGDDARQDEQNSNDSRSLSSQFKKNRYKLSRVKHRSDDPKSNHEKSPFNASDAGSVSEKLSKQHQLDIII</sequence>
<dbReference type="GeneID" id="30202399"/>
<feature type="region of interest" description="Disordered" evidence="1">
    <location>
        <begin position="163"/>
        <end position="241"/>
    </location>
</feature>
<feature type="compositionally biased region" description="Basic and acidic residues" evidence="1">
    <location>
        <begin position="230"/>
        <end position="241"/>
    </location>
</feature>
<gene>
    <name evidence="2" type="ORF">WICANDRAFT_80951</name>
</gene>
<feature type="compositionally biased region" description="Basic and acidic residues" evidence="1">
    <location>
        <begin position="206"/>
        <end position="217"/>
    </location>
</feature>
<dbReference type="RefSeq" id="XP_019036827.1">
    <property type="nucleotide sequence ID" value="XM_019185153.1"/>
</dbReference>